<reference evidence="2 3" key="1">
    <citation type="journal article" date="2022" name="Nat. Genet.">
        <title>Improved pea reference genome and pan-genome highlight genomic features and evolutionary characteristics.</title>
        <authorList>
            <person name="Yang T."/>
            <person name="Liu R."/>
            <person name="Luo Y."/>
            <person name="Hu S."/>
            <person name="Wang D."/>
            <person name="Wang C."/>
            <person name="Pandey M.K."/>
            <person name="Ge S."/>
            <person name="Xu Q."/>
            <person name="Li N."/>
            <person name="Li G."/>
            <person name="Huang Y."/>
            <person name="Saxena R.K."/>
            <person name="Ji Y."/>
            <person name="Li M."/>
            <person name="Yan X."/>
            <person name="He Y."/>
            <person name="Liu Y."/>
            <person name="Wang X."/>
            <person name="Xiang C."/>
            <person name="Varshney R.K."/>
            <person name="Ding H."/>
            <person name="Gao S."/>
            <person name="Zong X."/>
        </authorList>
    </citation>
    <scope>NUCLEOTIDE SEQUENCE [LARGE SCALE GENOMIC DNA]</scope>
    <source>
        <strain evidence="2 3">cv. Zhongwan 6</strain>
    </source>
</reference>
<organism evidence="2 3">
    <name type="scientific">Pisum sativum</name>
    <name type="common">Garden pea</name>
    <name type="synonym">Lathyrus oleraceus</name>
    <dbReference type="NCBI Taxonomy" id="3888"/>
    <lineage>
        <taxon>Eukaryota</taxon>
        <taxon>Viridiplantae</taxon>
        <taxon>Streptophyta</taxon>
        <taxon>Embryophyta</taxon>
        <taxon>Tracheophyta</taxon>
        <taxon>Spermatophyta</taxon>
        <taxon>Magnoliopsida</taxon>
        <taxon>eudicotyledons</taxon>
        <taxon>Gunneridae</taxon>
        <taxon>Pentapetalae</taxon>
        <taxon>rosids</taxon>
        <taxon>fabids</taxon>
        <taxon>Fabales</taxon>
        <taxon>Fabaceae</taxon>
        <taxon>Papilionoideae</taxon>
        <taxon>50 kb inversion clade</taxon>
        <taxon>NPAAA clade</taxon>
        <taxon>Hologalegina</taxon>
        <taxon>IRL clade</taxon>
        <taxon>Fabeae</taxon>
        <taxon>Lathyrus</taxon>
    </lineage>
</organism>
<sequence length="239" mass="28189">MEHPIWERPKEDGLEEFILHSGDTSHKDPFRKVTRAWEKVHVKENKLERKDTSSEEFYTPWVKEMVRLIKLPFVFDPTYVPNMLGPILVSIEETGRLIATIVGSKQDREGLEHSLYETTYEKNQISYDLEQMDKQLLKNMEELQAERKGEVQYIRDLTITAQIIVQEQGDWAEAWRVEHSNLVEFSNNLVRDIPRMYKRVDGVANFHNTPQDVLEFIRLCDIMLKEFRAHLKVAMEASL</sequence>
<keyword evidence="3" id="KW-1185">Reference proteome</keyword>
<name>A0A9D5AID7_PEA</name>
<gene>
    <name evidence="2" type="ORF">KIW84_057550</name>
</gene>
<evidence type="ECO:0000313" key="3">
    <source>
        <dbReference type="Proteomes" id="UP001058974"/>
    </source>
</evidence>
<dbReference type="EMBL" id="JAMSHJ010000005">
    <property type="protein sequence ID" value="KAI5412972.1"/>
    <property type="molecule type" value="Genomic_DNA"/>
</dbReference>
<dbReference type="Proteomes" id="UP001058974">
    <property type="component" value="Chromosome 5"/>
</dbReference>
<evidence type="ECO:0000313" key="2">
    <source>
        <dbReference type="EMBL" id="KAI5412972.1"/>
    </source>
</evidence>
<dbReference type="Gramene" id="Psat05G0755000-T1">
    <property type="protein sequence ID" value="KAI5412972.1"/>
    <property type="gene ID" value="KIW84_057550"/>
</dbReference>
<dbReference type="AlphaFoldDB" id="A0A9D5AID7"/>
<dbReference type="Pfam" id="PF24924">
    <property type="entry name" value="DUF7745"/>
    <property type="match status" value="1"/>
</dbReference>
<proteinExistence type="predicted"/>
<comment type="caution">
    <text evidence="2">The sequence shown here is derived from an EMBL/GenBank/DDBJ whole genome shotgun (WGS) entry which is preliminary data.</text>
</comment>
<feature type="domain" description="DUF7745" evidence="1">
    <location>
        <begin position="3"/>
        <end position="66"/>
    </location>
</feature>
<accession>A0A9D5AID7</accession>
<protein>
    <recommendedName>
        <fullName evidence="1">DUF7745 domain-containing protein</fullName>
    </recommendedName>
</protein>
<evidence type="ECO:0000259" key="1">
    <source>
        <dbReference type="Pfam" id="PF24924"/>
    </source>
</evidence>
<dbReference type="InterPro" id="IPR056647">
    <property type="entry name" value="DUF7745"/>
</dbReference>